<dbReference type="OrthoDB" id="345021at2"/>
<evidence type="ECO:0000256" key="1">
    <source>
        <dbReference type="ARBA" id="ARBA00022723"/>
    </source>
</evidence>
<keyword evidence="8" id="KW-0946">Virion</keyword>
<dbReference type="CDD" id="cd13861">
    <property type="entry name" value="CuRO_1_CumA_like"/>
    <property type="match status" value="1"/>
</dbReference>
<dbReference type="PROSITE" id="PS51257">
    <property type="entry name" value="PROKAR_LIPOPROTEIN"/>
    <property type="match status" value="1"/>
</dbReference>
<evidence type="ECO:0000256" key="3">
    <source>
        <dbReference type="ARBA" id="ARBA00023008"/>
    </source>
</evidence>
<dbReference type="InterPro" id="IPR045087">
    <property type="entry name" value="Cu-oxidase_fam"/>
</dbReference>
<dbReference type="PANTHER" id="PTHR11709">
    <property type="entry name" value="MULTI-COPPER OXIDASE"/>
    <property type="match status" value="1"/>
</dbReference>
<dbReference type="CDD" id="cd13870">
    <property type="entry name" value="CuRO_2_CopA_like_1"/>
    <property type="match status" value="1"/>
</dbReference>
<dbReference type="CDD" id="cd13896">
    <property type="entry name" value="CuRO_3_CopA"/>
    <property type="match status" value="1"/>
</dbReference>
<dbReference type="RefSeq" id="WP_092656303.1">
    <property type="nucleotide sequence ID" value="NZ_LT629732.1"/>
</dbReference>
<dbReference type="Pfam" id="PF07731">
    <property type="entry name" value="Cu-oxidase_2"/>
    <property type="match status" value="1"/>
</dbReference>
<dbReference type="InterPro" id="IPR033138">
    <property type="entry name" value="Cu_oxidase_CS"/>
</dbReference>
<evidence type="ECO:0000259" key="6">
    <source>
        <dbReference type="Pfam" id="PF07731"/>
    </source>
</evidence>
<dbReference type="STRING" id="117157.SAMN04489717_5399"/>
<dbReference type="InterPro" id="IPR008972">
    <property type="entry name" value="Cupredoxin"/>
</dbReference>
<dbReference type="AlphaFoldDB" id="A0A1H1YBC0"/>
<keyword evidence="8" id="KW-0167">Capsid protein</keyword>
<dbReference type="PROSITE" id="PS51318">
    <property type="entry name" value="TAT"/>
    <property type="match status" value="1"/>
</dbReference>
<dbReference type="PROSITE" id="PS00080">
    <property type="entry name" value="MULTICOPPER_OXIDASE2"/>
    <property type="match status" value="1"/>
</dbReference>
<dbReference type="InterPro" id="IPR011706">
    <property type="entry name" value="Cu-oxidase_C"/>
</dbReference>
<feature type="compositionally biased region" description="Low complexity" evidence="4">
    <location>
        <begin position="33"/>
        <end position="58"/>
    </location>
</feature>
<dbReference type="GO" id="GO:0005507">
    <property type="term" value="F:copper ion binding"/>
    <property type="evidence" value="ECO:0007669"/>
    <property type="project" value="InterPro"/>
</dbReference>
<feature type="domain" description="Plastocyanin-like" evidence="7">
    <location>
        <begin position="99"/>
        <end position="209"/>
    </location>
</feature>
<evidence type="ECO:0000259" key="7">
    <source>
        <dbReference type="Pfam" id="PF07732"/>
    </source>
</evidence>
<dbReference type="InterPro" id="IPR006311">
    <property type="entry name" value="TAT_signal"/>
</dbReference>
<dbReference type="Pfam" id="PF00394">
    <property type="entry name" value="Cu-oxidase"/>
    <property type="match status" value="1"/>
</dbReference>
<dbReference type="Proteomes" id="UP000198983">
    <property type="component" value="Chromosome I"/>
</dbReference>
<dbReference type="SUPFAM" id="SSF49503">
    <property type="entry name" value="Cupredoxins"/>
    <property type="match status" value="3"/>
</dbReference>
<dbReference type="InterPro" id="IPR001117">
    <property type="entry name" value="Cu-oxidase_2nd"/>
</dbReference>
<gene>
    <name evidence="8" type="ORF">SAMN04489717_5399</name>
</gene>
<reference evidence="8 9" key="1">
    <citation type="submission" date="2016-10" db="EMBL/GenBank/DDBJ databases">
        <authorList>
            <person name="de Groot N.N."/>
        </authorList>
    </citation>
    <scope>NUCLEOTIDE SEQUENCE [LARGE SCALE GENOMIC DNA]</scope>
    <source>
        <strain evidence="8 9">DSM 22024</strain>
    </source>
</reference>
<keyword evidence="3" id="KW-0186">Copper</keyword>
<proteinExistence type="predicted"/>
<evidence type="ECO:0000256" key="4">
    <source>
        <dbReference type="SAM" id="MobiDB-lite"/>
    </source>
</evidence>
<dbReference type="Gene3D" id="2.60.40.420">
    <property type="entry name" value="Cupredoxins - blue copper proteins"/>
    <property type="match status" value="3"/>
</dbReference>
<dbReference type="InterPro" id="IPR011707">
    <property type="entry name" value="Cu-oxidase-like_N"/>
</dbReference>
<feature type="region of interest" description="Disordered" evidence="4">
    <location>
        <begin position="28"/>
        <end position="62"/>
    </location>
</feature>
<dbReference type="PROSITE" id="PS00079">
    <property type="entry name" value="MULTICOPPER_OXIDASE1"/>
    <property type="match status" value="1"/>
</dbReference>
<keyword evidence="1" id="KW-0479">Metal-binding</keyword>
<evidence type="ECO:0000256" key="2">
    <source>
        <dbReference type="ARBA" id="ARBA00023002"/>
    </source>
</evidence>
<accession>A0A1H1YBC0</accession>
<dbReference type="InterPro" id="IPR002355">
    <property type="entry name" value="Cu_oxidase_Cu_BS"/>
</dbReference>
<keyword evidence="8" id="KW-0132">Cell division</keyword>
<keyword evidence="9" id="KW-1185">Reference proteome</keyword>
<evidence type="ECO:0000313" key="9">
    <source>
        <dbReference type="Proteomes" id="UP000198983"/>
    </source>
</evidence>
<protein>
    <submittedName>
        <fullName evidence="8">Multicopper oxidase with three cupredoxin domains (Includes cell division protein FtsP and spore coat protein CotA)</fullName>
    </submittedName>
</protein>
<dbReference type="PANTHER" id="PTHR11709:SF394">
    <property type="entry name" value="FI03373P-RELATED"/>
    <property type="match status" value="1"/>
</dbReference>
<feature type="domain" description="Plastocyanin-like" evidence="5">
    <location>
        <begin position="275"/>
        <end position="351"/>
    </location>
</feature>
<evidence type="ECO:0000259" key="5">
    <source>
        <dbReference type="Pfam" id="PF00394"/>
    </source>
</evidence>
<dbReference type="GO" id="GO:0016491">
    <property type="term" value="F:oxidoreductase activity"/>
    <property type="evidence" value="ECO:0007669"/>
    <property type="project" value="UniProtKB-KW"/>
</dbReference>
<feature type="domain" description="Plastocyanin-like" evidence="6">
    <location>
        <begin position="412"/>
        <end position="519"/>
    </location>
</feature>
<sequence length="525" mass="56612">MRPVDRRTLLRAALATAGAGLLASCGEDNTPAGSMDHQSMGHGSMGHDSMGHDTAATPTPHPTGRLPKGFVGPDGPQVRAAEAARKPGRIRDFRLTATTGQIDLGGKTVSTWTYGGRLPGKPIRVTAGEVVRARLSNQLPADTTVHWHGLSLRNDADGVPGVTQKNVPTGKEFTYEFTAANPGTYWFHPHTGPQLDRGLYAPLIVDDPNEPLDYDDEWIVVLDDWLDGVTGTPERVLAELRRGMGGGMSGDSGYMMMGATSPVLGGDAGDVRYPHFLVNGRLPSAPASYRGKPGVRLRIRFVNASGDTAFRVALGGHRMTVTHTDGYAVNPVQTDALLLGMGERYDVLVTLGSGVFPLAGVAEGKKASALAVVRTGAGSAPTTRTRPRELDGHLVSYRELKPADDVRLANRAPDRTETLKLTGSMMKYDWAFDGKPYDLSHVTPVRAGERVRLNFVNTTTMWHPIHLHGHTFALGNGLRKDTAIVLPRKTLTVDFDADNPGIWMVHCHNVYHAEAGMMTLLGYRT</sequence>
<dbReference type="InterPro" id="IPR034279">
    <property type="entry name" value="CuRO_3_CopA"/>
</dbReference>
<dbReference type="EMBL" id="LT629732">
    <property type="protein sequence ID" value="SDT18743.1"/>
    <property type="molecule type" value="Genomic_DNA"/>
</dbReference>
<organism evidence="8 9">
    <name type="scientific">Actinopolymorpha singaporensis</name>
    <dbReference type="NCBI Taxonomy" id="117157"/>
    <lineage>
        <taxon>Bacteria</taxon>
        <taxon>Bacillati</taxon>
        <taxon>Actinomycetota</taxon>
        <taxon>Actinomycetes</taxon>
        <taxon>Propionibacteriales</taxon>
        <taxon>Actinopolymorphaceae</taxon>
        <taxon>Actinopolymorpha</taxon>
    </lineage>
</organism>
<dbReference type="Pfam" id="PF07732">
    <property type="entry name" value="Cu-oxidase_3"/>
    <property type="match status" value="1"/>
</dbReference>
<keyword evidence="8" id="KW-0131">Cell cycle</keyword>
<evidence type="ECO:0000313" key="8">
    <source>
        <dbReference type="EMBL" id="SDT18743.1"/>
    </source>
</evidence>
<name>A0A1H1YBC0_9ACTN</name>
<dbReference type="GO" id="GO:0051301">
    <property type="term" value="P:cell division"/>
    <property type="evidence" value="ECO:0007669"/>
    <property type="project" value="UniProtKB-KW"/>
</dbReference>
<keyword evidence="2" id="KW-0560">Oxidoreductase</keyword>